<dbReference type="Pfam" id="PF00057">
    <property type="entry name" value="Ldl_recept_a"/>
    <property type="match status" value="1"/>
</dbReference>
<dbReference type="PANTHER" id="PTHR18945">
    <property type="entry name" value="NEUROTRANSMITTER GATED ION CHANNEL"/>
    <property type="match status" value="1"/>
</dbReference>
<keyword evidence="7" id="KW-0677">Repeat</keyword>
<dbReference type="InterPro" id="IPR036719">
    <property type="entry name" value="Neuro-gated_channel_TM_sf"/>
</dbReference>
<proteinExistence type="inferred from homology"/>
<keyword evidence="12" id="KW-0325">Glycoprotein</keyword>
<dbReference type="GO" id="GO:0005230">
    <property type="term" value="F:extracellular ligand-gated monoatomic ion channel activity"/>
    <property type="evidence" value="ECO:0007669"/>
    <property type="project" value="InterPro"/>
</dbReference>
<dbReference type="InterPro" id="IPR018000">
    <property type="entry name" value="Neurotransmitter_ion_chnl_CS"/>
</dbReference>
<evidence type="ECO:0000256" key="4">
    <source>
        <dbReference type="ARBA" id="ARBA00022475"/>
    </source>
</evidence>
<organism evidence="17 18">
    <name type="scientific">Chionoecetes opilio</name>
    <name type="common">Atlantic snow crab</name>
    <name type="synonym">Cancer opilio</name>
    <dbReference type="NCBI Taxonomy" id="41210"/>
    <lineage>
        <taxon>Eukaryota</taxon>
        <taxon>Metazoa</taxon>
        <taxon>Ecdysozoa</taxon>
        <taxon>Arthropoda</taxon>
        <taxon>Crustacea</taxon>
        <taxon>Multicrustacea</taxon>
        <taxon>Malacostraca</taxon>
        <taxon>Eumalacostraca</taxon>
        <taxon>Eucarida</taxon>
        <taxon>Decapoda</taxon>
        <taxon>Pleocyemata</taxon>
        <taxon>Brachyura</taxon>
        <taxon>Eubrachyura</taxon>
        <taxon>Majoidea</taxon>
        <taxon>Majidae</taxon>
        <taxon>Chionoecetes</taxon>
    </lineage>
</organism>
<keyword evidence="8 15" id="KW-1133">Transmembrane helix</keyword>
<dbReference type="InterPro" id="IPR002172">
    <property type="entry name" value="LDrepeatLR_classA_rpt"/>
</dbReference>
<dbReference type="InterPro" id="IPR016186">
    <property type="entry name" value="C-type_lectin-like/link_sf"/>
</dbReference>
<feature type="transmembrane region" description="Helical" evidence="15">
    <location>
        <begin position="828"/>
        <end position="849"/>
    </location>
</feature>
<dbReference type="SUPFAM" id="SSF90112">
    <property type="entry name" value="Neurotransmitter-gated ion-channel transmembrane pore"/>
    <property type="match status" value="1"/>
</dbReference>
<dbReference type="CDD" id="cd00112">
    <property type="entry name" value="LDLa"/>
    <property type="match status" value="1"/>
</dbReference>
<dbReference type="InterPro" id="IPR006202">
    <property type="entry name" value="Neur_chan_lig-bd"/>
</dbReference>
<evidence type="ECO:0000256" key="2">
    <source>
        <dbReference type="ARBA" id="ARBA00004236"/>
    </source>
</evidence>
<dbReference type="Gene3D" id="2.70.170.10">
    <property type="entry name" value="Neurotransmitter-gated ion-channel ligand-binding domain"/>
    <property type="match status" value="1"/>
</dbReference>
<dbReference type="InterPro" id="IPR038050">
    <property type="entry name" value="Neuro_actylchol_rec"/>
</dbReference>
<comment type="subcellular location">
    <subcellularLocation>
        <location evidence="2">Cell membrane</location>
    </subcellularLocation>
    <subcellularLocation>
        <location evidence="1">Membrane</location>
        <topology evidence="1">Multi-pass membrane protein</topology>
    </subcellularLocation>
</comment>
<dbReference type="Pfam" id="PF02931">
    <property type="entry name" value="Neur_chan_LBD"/>
    <property type="match status" value="1"/>
</dbReference>
<protein>
    <submittedName>
        <fullName evidence="17">Glutamate-gated chloride channel alpha</fullName>
    </submittedName>
</protein>
<dbReference type="SUPFAM" id="SSF49899">
    <property type="entry name" value="Concanavalin A-like lectins/glucanases"/>
    <property type="match status" value="1"/>
</dbReference>
<feature type="transmembrane region" description="Helical" evidence="15">
    <location>
        <begin position="681"/>
        <end position="702"/>
    </location>
</feature>
<name>A0A8J4XZB0_CHIOP</name>
<dbReference type="SUPFAM" id="SSF57424">
    <property type="entry name" value="LDL receptor-like module"/>
    <property type="match status" value="1"/>
</dbReference>
<evidence type="ECO:0000256" key="10">
    <source>
        <dbReference type="ARBA" id="ARBA00023136"/>
    </source>
</evidence>
<feature type="disulfide bond" evidence="14">
    <location>
        <begin position="444"/>
        <end position="459"/>
    </location>
</feature>
<dbReference type="InterPro" id="IPR023415">
    <property type="entry name" value="LDLR_class-A_CS"/>
</dbReference>
<evidence type="ECO:0000256" key="9">
    <source>
        <dbReference type="ARBA" id="ARBA00023065"/>
    </source>
</evidence>
<dbReference type="InterPro" id="IPR006201">
    <property type="entry name" value="Neur_channel"/>
</dbReference>
<dbReference type="Gene3D" id="3.10.100.10">
    <property type="entry name" value="Mannose-Binding Protein A, subunit A"/>
    <property type="match status" value="1"/>
</dbReference>
<dbReference type="PROSITE" id="PS50068">
    <property type="entry name" value="LDLRA_2"/>
    <property type="match status" value="1"/>
</dbReference>
<dbReference type="GO" id="GO:0004888">
    <property type="term" value="F:transmembrane signaling receptor activity"/>
    <property type="evidence" value="ECO:0007669"/>
    <property type="project" value="InterPro"/>
</dbReference>
<dbReference type="FunFam" id="4.10.400.10:FF:000034">
    <property type="entry name" value="Low-density lipoprotein receptor-related protein 2"/>
    <property type="match status" value="1"/>
</dbReference>
<evidence type="ECO:0000256" key="3">
    <source>
        <dbReference type="ARBA" id="ARBA00022448"/>
    </source>
</evidence>
<dbReference type="EMBL" id="JACEEZ010022645">
    <property type="protein sequence ID" value="KAG0712205.1"/>
    <property type="molecule type" value="Genomic_DNA"/>
</dbReference>
<dbReference type="InterPro" id="IPR013320">
    <property type="entry name" value="ConA-like_dom_sf"/>
</dbReference>
<dbReference type="InterPro" id="IPR001759">
    <property type="entry name" value="PTX_dom"/>
</dbReference>
<dbReference type="SMART" id="SM00159">
    <property type="entry name" value="PTX"/>
    <property type="match status" value="1"/>
</dbReference>
<keyword evidence="3 15" id="KW-0813">Transport</keyword>
<evidence type="ECO:0000256" key="6">
    <source>
        <dbReference type="ARBA" id="ARBA00022729"/>
    </source>
</evidence>
<gene>
    <name evidence="17" type="primary">glc-1</name>
    <name evidence="17" type="ORF">GWK47_018978</name>
</gene>
<feature type="disulfide bond" evidence="14">
    <location>
        <begin position="432"/>
        <end position="450"/>
    </location>
</feature>
<dbReference type="SMART" id="SM00192">
    <property type="entry name" value="LDLa"/>
    <property type="match status" value="1"/>
</dbReference>
<dbReference type="AlphaFoldDB" id="A0A8J4XZB0"/>
<dbReference type="Gene3D" id="4.10.400.10">
    <property type="entry name" value="Low-density Lipoprotein Receptor"/>
    <property type="match status" value="1"/>
</dbReference>
<feature type="disulfide bond" evidence="14">
    <location>
        <begin position="425"/>
        <end position="437"/>
    </location>
</feature>
<dbReference type="Pfam" id="PF00059">
    <property type="entry name" value="Lectin_C"/>
    <property type="match status" value="1"/>
</dbReference>
<evidence type="ECO:0000256" key="12">
    <source>
        <dbReference type="ARBA" id="ARBA00023180"/>
    </source>
</evidence>
<sequence>MVVVTTAVKVLVLQEDGVMSNQSWAQSTTTTSPSPSASACIRFKVFFFRPLTHVFSLTSREQSREINGEIFVDYVRPIVSAAFYFLGISNPLQVLTWYHYCLTYDHTAAQISAYLDGDLQGVISRNTSRWFAAATLVLGQYSLEYLSSFTGPRSFSGQLTQAGVWGRTLTDAEVAQMADCGPFPAGASIRWDQEWILSNASFVDLPEDEICEKKTKSSYVKFAAMPYEAARMACAGLGGNLPVPDSLQHALEIIEAMSRLPVVKITWVGATDDLQEGVYVKAHNGEVMAWFKWGSNDPNGLQWQNCLVMEPDFLHDYPCHVSREALCFLAEQQEWTLKGPCEEDTANYKYSLKHPEKGKLVFRGYYQYEIVEEEEEWVWRNVITDTMIARMSFEEARWPMGRRNWTIESEVCERKGVQVLQLSSCTGEEYTCRDGSCIPRVQRCDRRPDCHDESDEQECQLVRRPVGYHHTLPPPSSVPGSPLFVGLKMKLVSLSLSDKDSYLEVTYHLNMTWIDLRLRFYNLKAASRLNQVPVTDHRSVWTPTLTLINVRGTERTRVDDEAILTVHRRGHPLDDDLSVPEDADVYLGTENHLSVDRKYTSNFLCDLNLELYPFDIQRCFMEMEVLSAATDFVKLQEHVSEVAYVGAELLIEYTVVSVGLRVNNSHTMGEAEVEVVLQRRVGYPIISIYVPTVILLILAYLSLVFRRDNFETRIMSSLTVLLTSTSLPKTSYFKMVDVWLLFCISLIFFVIVFHVIIDMAGDGKLTSDFSKIPTPSKVFPIGGNGKMPSPPLSAPRQREPRQIFLTRLLSAGGDTLEERRRRMSDKTFRYALIFIPAYFSLFNVIYWIYIFA</sequence>
<reference evidence="17" key="1">
    <citation type="submission" date="2020-07" db="EMBL/GenBank/DDBJ databases">
        <title>The High-quality genome of the commercially important snow crab, Chionoecetes opilio.</title>
        <authorList>
            <person name="Jeong J.-H."/>
            <person name="Ryu S."/>
        </authorList>
    </citation>
    <scope>NUCLEOTIDE SEQUENCE</scope>
    <source>
        <strain evidence="17">MADBK_172401_WGS</strain>
        <tissue evidence="17">Digestive gland</tissue>
    </source>
</reference>
<dbReference type="Gene3D" id="1.20.58.390">
    <property type="entry name" value="Neurotransmitter-gated ion-channel transmembrane domain"/>
    <property type="match status" value="1"/>
</dbReference>
<dbReference type="InterPro" id="IPR016187">
    <property type="entry name" value="CTDL_fold"/>
</dbReference>
<dbReference type="Proteomes" id="UP000770661">
    <property type="component" value="Unassembled WGS sequence"/>
</dbReference>
<keyword evidence="18" id="KW-1185">Reference proteome</keyword>
<dbReference type="InterPro" id="IPR036734">
    <property type="entry name" value="Neur_chan_lig-bd_sf"/>
</dbReference>
<dbReference type="OrthoDB" id="6368471at2759"/>
<feature type="domain" description="C-type lectin" evidence="16">
    <location>
        <begin position="227"/>
        <end position="328"/>
    </location>
</feature>
<dbReference type="PROSITE" id="PS01209">
    <property type="entry name" value="LDLRA_1"/>
    <property type="match status" value="1"/>
</dbReference>
<keyword evidence="4" id="KW-1003">Cell membrane</keyword>
<keyword evidence="10 15" id="KW-0472">Membrane</keyword>
<comment type="similarity">
    <text evidence="15">Belongs to the ligand-gated ion channel (TC 1.A.9) family.</text>
</comment>
<evidence type="ECO:0000256" key="1">
    <source>
        <dbReference type="ARBA" id="ARBA00004141"/>
    </source>
</evidence>
<keyword evidence="13 15" id="KW-0407">Ion channel</keyword>
<dbReference type="PRINTS" id="PR00252">
    <property type="entry name" value="NRIONCHANNEL"/>
</dbReference>
<dbReference type="PRINTS" id="PR00253">
    <property type="entry name" value="GABAARECEPTR"/>
</dbReference>
<dbReference type="SUPFAM" id="SSF56436">
    <property type="entry name" value="C-type lectin-like"/>
    <property type="match status" value="1"/>
</dbReference>
<keyword evidence="9 15" id="KW-0406">Ion transport</keyword>
<dbReference type="PROSITE" id="PS00236">
    <property type="entry name" value="NEUROTR_ION_CHANNEL"/>
    <property type="match status" value="1"/>
</dbReference>
<dbReference type="Pfam" id="PF13385">
    <property type="entry name" value="Laminin_G_3"/>
    <property type="match status" value="1"/>
</dbReference>
<evidence type="ECO:0000256" key="14">
    <source>
        <dbReference type="PROSITE-ProRule" id="PRU00124"/>
    </source>
</evidence>
<evidence type="ECO:0000256" key="11">
    <source>
        <dbReference type="ARBA" id="ARBA00023157"/>
    </source>
</evidence>
<dbReference type="InterPro" id="IPR001304">
    <property type="entry name" value="C-type_lectin-like"/>
</dbReference>
<evidence type="ECO:0000256" key="8">
    <source>
        <dbReference type="ARBA" id="ARBA00022989"/>
    </source>
</evidence>
<dbReference type="Gene3D" id="2.60.120.200">
    <property type="match status" value="1"/>
</dbReference>
<evidence type="ECO:0000259" key="16">
    <source>
        <dbReference type="PROSITE" id="PS50041"/>
    </source>
</evidence>
<evidence type="ECO:0000256" key="13">
    <source>
        <dbReference type="ARBA" id="ARBA00023303"/>
    </source>
</evidence>
<keyword evidence="6" id="KW-0732">Signal</keyword>
<keyword evidence="5 15" id="KW-0812">Transmembrane</keyword>
<dbReference type="GO" id="GO:0005886">
    <property type="term" value="C:plasma membrane"/>
    <property type="evidence" value="ECO:0007669"/>
    <property type="project" value="UniProtKB-SubCell"/>
</dbReference>
<dbReference type="InterPro" id="IPR006028">
    <property type="entry name" value="GABAA/Glycine_rcpt"/>
</dbReference>
<evidence type="ECO:0000313" key="18">
    <source>
        <dbReference type="Proteomes" id="UP000770661"/>
    </source>
</evidence>
<keyword evidence="11 14" id="KW-1015">Disulfide bond</keyword>
<dbReference type="SUPFAM" id="SSF63712">
    <property type="entry name" value="Nicotinic receptor ligand binding domain-like"/>
    <property type="match status" value="1"/>
</dbReference>
<dbReference type="InterPro" id="IPR036055">
    <property type="entry name" value="LDL_receptor-like_sf"/>
</dbReference>
<feature type="transmembrane region" description="Helical" evidence="15">
    <location>
        <begin position="738"/>
        <end position="757"/>
    </location>
</feature>
<comment type="caution">
    <text evidence="17">The sequence shown here is derived from an EMBL/GenBank/DDBJ whole genome shotgun (WGS) entry which is preliminary data.</text>
</comment>
<evidence type="ECO:0000256" key="5">
    <source>
        <dbReference type="ARBA" id="ARBA00022692"/>
    </source>
</evidence>
<evidence type="ECO:0000256" key="15">
    <source>
        <dbReference type="RuleBase" id="RU000687"/>
    </source>
</evidence>
<evidence type="ECO:0000313" key="17">
    <source>
        <dbReference type="EMBL" id="KAG0712205.1"/>
    </source>
</evidence>
<dbReference type="PROSITE" id="PS50041">
    <property type="entry name" value="C_TYPE_LECTIN_2"/>
    <property type="match status" value="1"/>
</dbReference>
<dbReference type="CDD" id="cd00037">
    <property type="entry name" value="CLECT"/>
    <property type="match status" value="1"/>
</dbReference>
<evidence type="ECO:0000256" key="7">
    <source>
        <dbReference type="ARBA" id="ARBA00022737"/>
    </source>
</evidence>
<comment type="caution">
    <text evidence="15">Lacks conserved residue(s) required for the propagation of feature annotation.</text>
</comment>
<accession>A0A8J4XZB0</accession>